<dbReference type="GO" id="GO:0009247">
    <property type="term" value="P:glycolipid biosynthetic process"/>
    <property type="evidence" value="ECO:0007669"/>
    <property type="project" value="TreeGrafter"/>
</dbReference>
<dbReference type="GO" id="GO:0005811">
    <property type="term" value="C:lipid droplet"/>
    <property type="evidence" value="ECO:0007669"/>
    <property type="project" value="TreeGrafter"/>
</dbReference>
<dbReference type="EMBL" id="JBGBPQ010000004">
    <property type="protein sequence ID" value="KAL1525381.1"/>
    <property type="molecule type" value="Genomic_DNA"/>
</dbReference>
<protein>
    <recommendedName>
        <fullName evidence="2">Saccharopine dehydrogenase NADP binding domain-containing protein</fullName>
    </recommendedName>
</protein>
<evidence type="ECO:0000313" key="3">
    <source>
        <dbReference type="EMBL" id="KAL1525381.1"/>
    </source>
</evidence>
<dbReference type="InterPro" id="IPR036291">
    <property type="entry name" value="NAD(P)-bd_dom_sf"/>
</dbReference>
<feature type="domain" description="Saccharopine dehydrogenase NADP binding" evidence="2">
    <location>
        <begin position="10"/>
        <end position="134"/>
    </location>
</feature>
<comment type="similarity">
    <text evidence="1">Belongs to the saccharopine dehydrogenase family.</text>
</comment>
<dbReference type="InterPro" id="IPR005097">
    <property type="entry name" value="Sacchrp_dh_NADP-bd"/>
</dbReference>
<evidence type="ECO:0000259" key="2">
    <source>
        <dbReference type="Pfam" id="PF03435"/>
    </source>
</evidence>
<dbReference type="GO" id="GO:0005739">
    <property type="term" value="C:mitochondrion"/>
    <property type="evidence" value="ECO:0007669"/>
    <property type="project" value="TreeGrafter"/>
</dbReference>
<organism evidence="3 4">
    <name type="scientific">Prymnesium parvum</name>
    <name type="common">Toxic golden alga</name>
    <dbReference type="NCBI Taxonomy" id="97485"/>
    <lineage>
        <taxon>Eukaryota</taxon>
        <taxon>Haptista</taxon>
        <taxon>Haptophyta</taxon>
        <taxon>Prymnesiophyceae</taxon>
        <taxon>Prymnesiales</taxon>
        <taxon>Prymnesiaceae</taxon>
        <taxon>Prymnesium</taxon>
    </lineage>
</organism>
<dbReference type="SUPFAM" id="SSF51735">
    <property type="entry name" value="NAD(P)-binding Rossmann-fold domains"/>
    <property type="match status" value="1"/>
</dbReference>
<comment type="caution">
    <text evidence="3">The sequence shown here is derived from an EMBL/GenBank/DDBJ whole genome shotgun (WGS) entry which is preliminary data.</text>
</comment>
<dbReference type="PANTHER" id="PTHR12286:SF5">
    <property type="entry name" value="SACCHAROPINE DEHYDROGENASE-LIKE OXIDOREDUCTASE"/>
    <property type="match status" value="1"/>
</dbReference>
<reference evidence="3 4" key="1">
    <citation type="journal article" date="2024" name="Science">
        <title>Giant polyketide synthase enzymes in the biosynthesis of giant marine polyether toxins.</title>
        <authorList>
            <person name="Fallon T.R."/>
            <person name="Shende V.V."/>
            <person name="Wierzbicki I.H."/>
            <person name="Pendleton A.L."/>
            <person name="Watervoot N.F."/>
            <person name="Auber R.P."/>
            <person name="Gonzalez D.J."/>
            <person name="Wisecaver J.H."/>
            <person name="Moore B.S."/>
        </authorList>
    </citation>
    <scope>NUCLEOTIDE SEQUENCE [LARGE SCALE GENOMIC DNA]</scope>
    <source>
        <strain evidence="3 4">12B1</strain>
    </source>
</reference>
<name>A0AB34JU40_PRYPA</name>
<accession>A0AB34JU40</accession>
<dbReference type="InterPro" id="IPR051276">
    <property type="entry name" value="Saccharopine_DH-like_oxidrdct"/>
</dbReference>
<sequence>MPEAPPLHLVLYGATGFTGRQAVGYMANRYGTSGAVRWAIAGRSASKLKALAEGFGSPPVIVADSADSDALQAMVAQTMCVVSFAGPFARYGSNLVAVCARSGVDYCDITGEIGWVREMIEAHDDTARSSGARIVPCCGHDSIPWDLTTMVLSRELKKLDASEQVAKVDFWDKIRSKPSGGTLETAMDIMNGPPAKKSALGYDPVLKTADGTESQYKLKANNVNRVTADPGGGARGFFVMAGVNANVVKRSNALLHYGTDMEYREGQAFSSTVQAYKFQITLICAFLMIKIPFLRWLARRIGLLPLPGDGPTEAEMAKGFLTVIGMAVGVNGGAAKATLTFPTDPGYKDTARMAVESGLALALEGNRITSGGGVLTPAACQGEVLLQRLLATGSTLTVSRG</sequence>
<gene>
    <name evidence="3" type="ORF">AB1Y20_020241</name>
</gene>
<dbReference type="Pfam" id="PF03435">
    <property type="entry name" value="Sacchrp_dh_NADP"/>
    <property type="match status" value="1"/>
</dbReference>
<dbReference type="Proteomes" id="UP001515480">
    <property type="component" value="Unassembled WGS sequence"/>
</dbReference>
<dbReference type="GO" id="GO:0005886">
    <property type="term" value="C:plasma membrane"/>
    <property type="evidence" value="ECO:0007669"/>
    <property type="project" value="TreeGrafter"/>
</dbReference>
<proteinExistence type="inferred from homology"/>
<dbReference type="Gene3D" id="3.40.50.720">
    <property type="entry name" value="NAD(P)-binding Rossmann-like Domain"/>
    <property type="match status" value="1"/>
</dbReference>
<evidence type="ECO:0000256" key="1">
    <source>
        <dbReference type="ARBA" id="ARBA00038048"/>
    </source>
</evidence>
<dbReference type="PANTHER" id="PTHR12286">
    <property type="entry name" value="SACCHAROPINE DEHYDROGENASE-LIKE OXIDOREDUCTASE"/>
    <property type="match status" value="1"/>
</dbReference>
<dbReference type="AlphaFoldDB" id="A0AB34JU40"/>
<keyword evidence="4" id="KW-1185">Reference proteome</keyword>
<evidence type="ECO:0000313" key="4">
    <source>
        <dbReference type="Proteomes" id="UP001515480"/>
    </source>
</evidence>